<organism evidence="1 2">
    <name type="scientific">Orbilia ellipsospora</name>
    <dbReference type="NCBI Taxonomy" id="2528407"/>
    <lineage>
        <taxon>Eukaryota</taxon>
        <taxon>Fungi</taxon>
        <taxon>Dikarya</taxon>
        <taxon>Ascomycota</taxon>
        <taxon>Pezizomycotina</taxon>
        <taxon>Orbiliomycetes</taxon>
        <taxon>Orbiliales</taxon>
        <taxon>Orbiliaceae</taxon>
        <taxon>Orbilia</taxon>
    </lineage>
</organism>
<proteinExistence type="predicted"/>
<dbReference type="AlphaFoldDB" id="A0AAV9XDP5"/>
<comment type="caution">
    <text evidence="1">The sequence shown here is derived from an EMBL/GenBank/DDBJ whole genome shotgun (WGS) entry which is preliminary data.</text>
</comment>
<accession>A0AAV9XDP5</accession>
<evidence type="ECO:0000313" key="1">
    <source>
        <dbReference type="EMBL" id="KAK6539137.1"/>
    </source>
</evidence>
<name>A0AAV9XDP5_9PEZI</name>
<protein>
    <submittedName>
        <fullName evidence="1">Uncharacterized protein</fullName>
    </submittedName>
</protein>
<reference evidence="1 2" key="1">
    <citation type="submission" date="2019-10" db="EMBL/GenBank/DDBJ databases">
        <authorList>
            <person name="Palmer J.M."/>
        </authorList>
    </citation>
    <scope>NUCLEOTIDE SEQUENCE [LARGE SCALE GENOMIC DNA]</scope>
    <source>
        <strain evidence="1 2">TWF694</strain>
    </source>
</reference>
<keyword evidence="2" id="KW-1185">Reference proteome</keyword>
<evidence type="ECO:0000313" key="2">
    <source>
        <dbReference type="Proteomes" id="UP001365542"/>
    </source>
</evidence>
<sequence length="551" mass="62032">MTLVVSTKSSGQELHGRADEILDGIVDVRAHLPSNQDDILQRFLSKLEAVYEGSAVVGLMELELEPHTALRDIPEDQDNDYLFDEDSMTGSYKDSDFMFTTEDGQESIHLPETIATKWSPQSEAPSFKVELPASEYTSLDHLLAARGSTYAFCRNIYGAKEGDYAFGELVVGNLNYPNVPLFARVPLHWNTYGYTGSGKGFSELKDTFNTVKDLKFQNENRVVGILESKEILEKKLRVTRSSNSSICAQYSIMAWKISYSHDSKVPTVTPTSKPQFTRTRTSDWSCLSPNTVLYGYCESFYNNCNINIYKRTDLEHSIKIIRRPEDSHFIDIVWSENSEKLITFYFTGENRKDASSFNISTHRVSTGECVNTIDLSSKLSIVSMEHDYVSRNALFCQGLIDEILLVGTDQCDTSKSQTRIAQAKNLNGALPKFSNSSGNVTKRDFFAAVDLGKKDTPACLLNLTTQDEHACGVPVFSPDGSCFITYRRMGNLDYHLYLVDSCSGEKILHLRRLNDPKLMRILHRFDETGSRIFIVTRVPPSGYTLEAWEAS</sequence>
<dbReference type="EMBL" id="JAVHJO010000006">
    <property type="protein sequence ID" value="KAK6539137.1"/>
    <property type="molecule type" value="Genomic_DNA"/>
</dbReference>
<gene>
    <name evidence="1" type="ORF">TWF694_009383</name>
</gene>
<dbReference type="SUPFAM" id="SSF82171">
    <property type="entry name" value="DPP6 N-terminal domain-like"/>
    <property type="match status" value="1"/>
</dbReference>
<dbReference type="Proteomes" id="UP001365542">
    <property type="component" value="Unassembled WGS sequence"/>
</dbReference>